<evidence type="ECO:0000256" key="9">
    <source>
        <dbReference type="SAM" id="SignalP"/>
    </source>
</evidence>
<dbReference type="InterPro" id="IPR003154">
    <property type="entry name" value="S1/P1nuclease"/>
</dbReference>
<proteinExistence type="inferred from homology"/>
<gene>
    <name evidence="10" type="ORF">AMAG_09618</name>
</gene>
<keyword evidence="5" id="KW-0378">Hydrolase</keyword>
<keyword evidence="3" id="KW-0479">Metal-binding</keyword>
<dbReference type="GO" id="GO:0004519">
    <property type="term" value="F:endonuclease activity"/>
    <property type="evidence" value="ECO:0007669"/>
    <property type="project" value="UniProtKB-KW"/>
</dbReference>
<evidence type="ECO:0000256" key="4">
    <source>
        <dbReference type="ARBA" id="ARBA00022759"/>
    </source>
</evidence>
<dbReference type="GO" id="GO:0003676">
    <property type="term" value="F:nucleic acid binding"/>
    <property type="evidence" value="ECO:0007669"/>
    <property type="project" value="InterPro"/>
</dbReference>
<dbReference type="eggNOG" id="ENOG502RY0T">
    <property type="taxonomic scope" value="Eukaryota"/>
</dbReference>
<dbReference type="InterPro" id="IPR008947">
    <property type="entry name" value="PLipase_C/P1_nuclease_dom_sf"/>
</dbReference>
<dbReference type="GO" id="GO:0016788">
    <property type="term" value="F:hydrolase activity, acting on ester bonds"/>
    <property type="evidence" value="ECO:0007669"/>
    <property type="project" value="InterPro"/>
</dbReference>
<evidence type="ECO:0000256" key="1">
    <source>
        <dbReference type="ARBA" id="ARBA00009547"/>
    </source>
</evidence>
<keyword evidence="6" id="KW-1015">Disulfide bond</keyword>
<dbReference type="GO" id="GO:0006308">
    <property type="term" value="P:DNA catabolic process"/>
    <property type="evidence" value="ECO:0007669"/>
    <property type="project" value="InterPro"/>
</dbReference>
<protein>
    <recommendedName>
        <fullName evidence="12">S1/P1 nuclease</fullName>
    </recommendedName>
</protein>
<dbReference type="VEuPathDB" id="FungiDB:AMAG_09618"/>
<keyword evidence="9" id="KW-0732">Signal</keyword>
<comment type="similarity">
    <text evidence="1">Belongs to the nuclease type I family.</text>
</comment>
<dbReference type="SUPFAM" id="SSF48537">
    <property type="entry name" value="Phospholipase C/P1 nuclease"/>
    <property type="match status" value="1"/>
</dbReference>
<dbReference type="AlphaFoldDB" id="A0A0L0STC0"/>
<dbReference type="PANTHER" id="PTHR33146:SF26">
    <property type="entry name" value="ENDONUCLEASE 4"/>
    <property type="match status" value="1"/>
</dbReference>
<keyword evidence="2" id="KW-0540">Nuclease</keyword>
<evidence type="ECO:0000313" key="11">
    <source>
        <dbReference type="Proteomes" id="UP000054350"/>
    </source>
</evidence>
<feature type="region of interest" description="Disordered" evidence="8">
    <location>
        <begin position="306"/>
        <end position="354"/>
    </location>
</feature>
<keyword evidence="7" id="KW-0325">Glycoprotein</keyword>
<organism evidence="10 11">
    <name type="scientific">Allomyces macrogynus (strain ATCC 38327)</name>
    <name type="common">Allomyces javanicus var. macrogynus</name>
    <dbReference type="NCBI Taxonomy" id="578462"/>
    <lineage>
        <taxon>Eukaryota</taxon>
        <taxon>Fungi</taxon>
        <taxon>Fungi incertae sedis</taxon>
        <taxon>Blastocladiomycota</taxon>
        <taxon>Blastocladiomycetes</taxon>
        <taxon>Blastocladiales</taxon>
        <taxon>Blastocladiaceae</taxon>
        <taxon>Allomyces</taxon>
    </lineage>
</organism>
<accession>A0A0L0STC0</accession>
<reference evidence="11" key="2">
    <citation type="submission" date="2009-11" db="EMBL/GenBank/DDBJ databases">
        <title>The Genome Sequence of Allomyces macrogynus strain ATCC 38327.</title>
        <authorList>
            <consortium name="The Broad Institute Genome Sequencing Platform"/>
            <person name="Russ C."/>
            <person name="Cuomo C."/>
            <person name="Shea T."/>
            <person name="Young S.K."/>
            <person name="Zeng Q."/>
            <person name="Koehrsen M."/>
            <person name="Haas B."/>
            <person name="Borodovsky M."/>
            <person name="Guigo R."/>
            <person name="Alvarado L."/>
            <person name="Berlin A."/>
            <person name="Borenstein D."/>
            <person name="Chen Z."/>
            <person name="Engels R."/>
            <person name="Freedman E."/>
            <person name="Gellesch M."/>
            <person name="Goldberg J."/>
            <person name="Griggs A."/>
            <person name="Gujja S."/>
            <person name="Heiman D."/>
            <person name="Hepburn T."/>
            <person name="Howarth C."/>
            <person name="Jen D."/>
            <person name="Larson L."/>
            <person name="Lewis B."/>
            <person name="Mehta T."/>
            <person name="Park D."/>
            <person name="Pearson M."/>
            <person name="Roberts A."/>
            <person name="Saif S."/>
            <person name="Shenoy N."/>
            <person name="Sisk P."/>
            <person name="Stolte C."/>
            <person name="Sykes S."/>
            <person name="Walk T."/>
            <person name="White J."/>
            <person name="Yandava C."/>
            <person name="Burger G."/>
            <person name="Gray M.W."/>
            <person name="Holland P.W.H."/>
            <person name="King N."/>
            <person name="Lang F.B.F."/>
            <person name="Roger A.J."/>
            <person name="Ruiz-Trillo I."/>
            <person name="Lander E."/>
            <person name="Nusbaum C."/>
        </authorList>
    </citation>
    <scope>NUCLEOTIDE SEQUENCE [LARGE SCALE GENOMIC DNA]</scope>
    <source>
        <strain evidence="11">ATCC 38327</strain>
    </source>
</reference>
<dbReference type="STRING" id="578462.A0A0L0STC0"/>
<reference evidence="10 11" key="1">
    <citation type="submission" date="2009-11" db="EMBL/GenBank/DDBJ databases">
        <title>Annotation of Allomyces macrogynus ATCC 38327.</title>
        <authorList>
            <consortium name="The Broad Institute Genome Sequencing Platform"/>
            <person name="Russ C."/>
            <person name="Cuomo C."/>
            <person name="Burger G."/>
            <person name="Gray M.W."/>
            <person name="Holland P.W.H."/>
            <person name="King N."/>
            <person name="Lang F.B.F."/>
            <person name="Roger A.J."/>
            <person name="Ruiz-Trillo I."/>
            <person name="Young S.K."/>
            <person name="Zeng Q."/>
            <person name="Gargeya S."/>
            <person name="Fitzgerald M."/>
            <person name="Haas B."/>
            <person name="Abouelleil A."/>
            <person name="Alvarado L."/>
            <person name="Arachchi H.M."/>
            <person name="Berlin A."/>
            <person name="Chapman S.B."/>
            <person name="Gearin G."/>
            <person name="Goldberg J."/>
            <person name="Griggs A."/>
            <person name="Gujja S."/>
            <person name="Hansen M."/>
            <person name="Heiman D."/>
            <person name="Howarth C."/>
            <person name="Larimer J."/>
            <person name="Lui A."/>
            <person name="MacDonald P.J.P."/>
            <person name="McCowen C."/>
            <person name="Montmayeur A."/>
            <person name="Murphy C."/>
            <person name="Neiman D."/>
            <person name="Pearson M."/>
            <person name="Priest M."/>
            <person name="Roberts A."/>
            <person name="Saif S."/>
            <person name="Shea T."/>
            <person name="Sisk P."/>
            <person name="Stolte C."/>
            <person name="Sykes S."/>
            <person name="Wortman J."/>
            <person name="Nusbaum C."/>
            <person name="Birren B."/>
        </authorList>
    </citation>
    <scope>NUCLEOTIDE SEQUENCE [LARGE SCALE GENOMIC DNA]</scope>
    <source>
        <strain evidence="10 11">ATCC 38327</strain>
    </source>
</reference>
<evidence type="ECO:0000256" key="5">
    <source>
        <dbReference type="ARBA" id="ARBA00022801"/>
    </source>
</evidence>
<feature type="chain" id="PRO_5005548229" description="S1/P1 nuclease" evidence="9">
    <location>
        <begin position="24"/>
        <end position="381"/>
    </location>
</feature>
<dbReference type="Pfam" id="PF02265">
    <property type="entry name" value="S1-P1_nuclease"/>
    <property type="match status" value="1"/>
</dbReference>
<evidence type="ECO:0000256" key="7">
    <source>
        <dbReference type="ARBA" id="ARBA00023180"/>
    </source>
</evidence>
<dbReference type="PANTHER" id="PTHR33146">
    <property type="entry name" value="ENDONUCLEASE 4"/>
    <property type="match status" value="1"/>
</dbReference>
<sequence length="381" mass="39461">MARTSSIFLAAALLLALVFNVHAWGVEGHGAVAAIAQAYLTPKAKAAVDQIIGQSGTFKAYLDVASWPDNIRNQRKETSDWHYIDAEDDPAPPARKCGPVRFPQDCGADESCIITAVAGAVKALVPGQAPVKVARDGINNQAEALAFLTHFAGDIAQPLHTTGYKVGANNVLVNFEGKSVKLHAAWDGTLIRKMLSTQYAGSQDKWVADLIARAAKTDVRQIPGLKCAATVNPLDVDGTEACAMEWASDSNTFVCSTVFPADFKEGMEISGDYYQNSIEPINNQIVKGGLRLAAVLNKVLGGADPASTTTTSAATSTATTSSTAVATTTSAGSTATTTAAPTTTATATGAPQPAPGKCTTLATVKIVTTATVVVTTTIGGY</sequence>
<evidence type="ECO:0000256" key="8">
    <source>
        <dbReference type="SAM" id="MobiDB-lite"/>
    </source>
</evidence>
<keyword evidence="11" id="KW-1185">Reference proteome</keyword>
<keyword evidence="4" id="KW-0255">Endonuclease</keyword>
<evidence type="ECO:0000256" key="2">
    <source>
        <dbReference type="ARBA" id="ARBA00022722"/>
    </source>
</evidence>
<dbReference type="Proteomes" id="UP000054350">
    <property type="component" value="Unassembled WGS sequence"/>
</dbReference>
<dbReference type="OMA" id="WSKPLHY"/>
<dbReference type="EMBL" id="GG745348">
    <property type="protein sequence ID" value="KNE65635.1"/>
    <property type="molecule type" value="Genomic_DNA"/>
</dbReference>
<feature type="signal peptide" evidence="9">
    <location>
        <begin position="1"/>
        <end position="23"/>
    </location>
</feature>
<name>A0A0L0STC0_ALLM3</name>
<evidence type="ECO:0000313" key="10">
    <source>
        <dbReference type="EMBL" id="KNE65635.1"/>
    </source>
</evidence>
<evidence type="ECO:0000256" key="3">
    <source>
        <dbReference type="ARBA" id="ARBA00022723"/>
    </source>
</evidence>
<dbReference type="CDD" id="cd11010">
    <property type="entry name" value="S1-P1_nuclease"/>
    <property type="match status" value="1"/>
</dbReference>
<dbReference type="Gene3D" id="1.10.575.10">
    <property type="entry name" value="P1 Nuclease"/>
    <property type="match status" value="1"/>
</dbReference>
<evidence type="ECO:0000256" key="6">
    <source>
        <dbReference type="ARBA" id="ARBA00023157"/>
    </source>
</evidence>
<evidence type="ECO:0008006" key="12">
    <source>
        <dbReference type="Google" id="ProtNLM"/>
    </source>
</evidence>
<dbReference type="GO" id="GO:0046872">
    <property type="term" value="F:metal ion binding"/>
    <property type="evidence" value="ECO:0007669"/>
    <property type="project" value="UniProtKB-KW"/>
</dbReference>
<dbReference type="OrthoDB" id="441446at2759"/>